<dbReference type="SUPFAM" id="SSF48498">
    <property type="entry name" value="Tetracyclin repressor-like, C-terminal domain"/>
    <property type="match status" value="1"/>
</dbReference>
<evidence type="ECO:0000256" key="3">
    <source>
        <dbReference type="ARBA" id="ARBA00023163"/>
    </source>
</evidence>
<dbReference type="InterPro" id="IPR001647">
    <property type="entry name" value="HTH_TetR"/>
</dbReference>
<protein>
    <recommendedName>
        <fullName evidence="5">HTH tetR-type domain-containing protein</fullName>
    </recommendedName>
</protein>
<name>A0A1T2L7G5_9GAMM</name>
<feature type="domain" description="HTH tetR-type" evidence="5">
    <location>
        <begin position="10"/>
        <end position="70"/>
    </location>
</feature>
<evidence type="ECO:0000256" key="2">
    <source>
        <dbReference type="ARBA" id="ARBA00023125"/>
    </source>
</evidence>
<feature type="DNA-binding region" description="H-T-H motif" evidence="4">
    <location>
        <begin position="33"/>
        <end position="52"/>
    </location>
</feature>
<evidence type="ECO:0000313" key="7">
    <source>
        <dbReference type="Proteomes" id="UP000191110"/>
    </source>
</evidence>
<dbReference type="Gene3D" id="1.10.357.10">
    <property type="entry name" value="Tetracycline Repressor, domain 2"/>
    <property type="match status" value="1"/>
</dbReference>
<comment type="caution">
    <text evidence="6">The sequence shown here is derived from an EMBL/GenBank/DDBJ whole genome shotgun (WGS) entry which is preliminary data.</text>
</comment>
<evidence type="ECO:0000259" key="5">
    <source>
        <dbReference type="PROSITE" id="PS50977"/>
    </source>
</evidence>
<dbReference type="OrthoDB" id="7223515at2"/>
<dbReference type="RefSeq" id="WP_078483104.1">
    <property type="nucleotide sequence ID" value="NZ_MPRL01000015.1"/>
</dbReference>
<proteinExistence type="predicted"/>
<keyword evidence="1" id="KW-0805">Transcription regulation</keyword>
<dbReference type="Pfam" id="PF13305">
    <property type="entry name" value="TetR_C_33"/>
    <property type="match status" value="1"/>
</dbReference>
<evidence type="ECO:0000256" key="1">
    <source>
        <dbReference type="ARBA" id="ARBA00023015"/>
    </source>
</evidence>
<dbReference type="PANTHER" id="PTHR47506">
    <property type="entry name" value="TRANSCRIPTIONAL REGULATORY PROTEIN"/>
    <property type="match status" value="1"/>
</dbReference>
<dbReference type="InterPro" id="IPR025996">
    <property type="entry name" value="MT1864/Rv1816-like_C"/>
</dbReference>
<reference evidence="6 7" key="1">
    <citation type="submission" date="2016-11" db="EMBL/GenBank/DDBJ databases">
        <title>Mixed transmission modes and dynamic genome evolution in an obligate animal-bacterial symbiosis.</title>
        <authorList>
            <person name="Russell S.L."/>
            <person name="Corbett-Detig R.B."/>
            <person name="Cavanaugh C.M."/>
        </authorList>
    </citation>
    <scope>NUCLEOTIDE SEQUENCE [LARGE SCALE GENOMIC DNA]</scope>
    <source>
        <strain evidence="6">Sveles-Q1</strain>
    </source>
</reference>
<dbReference type="GO" id="GO:0003677">
    <property type="term" value="F:DNA binding"/>
    <property type="evidence" value="ECO:0007669"/>
    <property type="project" value="UniProtKB-UniRule"/>
</dbReference>
<keyword evidence="2 4" id="KW-0238">DNA-binding</keyword>
<dbReference type="Pfam" id="PF00440">
    <property type="entry name" value="TetR_N"/>
    <property type="match status" value="1"/>
</dbReference>
<dbReference type="InterPro" id="IPR036271">
    <property type="entry name" value="Tet_transcr_reg_TetR-rel_C_sf"/>
</dbReference>
<dbReference type="EMBL" id="MPRL01000015">
    <property type="protein sequence ID" value="OOZ41000.1"/>
    <property type="molecule type" value="Genomic_DNA"/>
</dbReference>
<evidence type="ECO:0000313" key="6">
    <source>
        <dbReference type="EMBL" id="OOZ41000.1"/>
    </source>
</evidence>
<accession>A0A1T2L7G5</accession>
<keyword evidence="7" id="KW-1185">Reference proteome</keyword>
<dbReference type="Proteomes" id="UP000191110">
    <property type="component" value="Unassembled WGS sequence"/>
</dbReference>
<dbReference type="PROSITE" id="PS50977">
    <property type="entry name" value="HTH_TETR_2"/>
    <property type="match status" value="1"/>
</dbReference>
<keyword evidence="3" id="KW-0804">Transcription</keyword>
<dbReference type="AlphaFoldDB" id="A0A1T2L7G5"/>
<dbReference type="InterPro" id="IPR009057">
    <property type="entry name" value="Homeodomain-like_sf"/>
</dbReference>
<dbReference type="PANTHER" id="PTHR47506:SF1">
    <property type="entry name" value="HTH-TYPE TRANSCRIPTIONAL REGULATOR YJDC"/>
    <property type="match status" value="1"/>
</dbReference>
<sequence length="198" mass="22125">MARRSDHSREEIKEMALAAAEHIVAMEGCQGLSARKIAKAIGYTVGTLYLVFKNLEELILHVNARTLDTLYAEMVDAANDCETPEQCVMALGNCYIHHANSYSRRWGMIYEHITPEGEEVPDWYQAKVSRMFALVERALEPMTTLSDEERKRAARVLWSGVHGICNLQHANKLDVVGESSGQELAEALISNYLKGLSA</sequence>
<organism evidence="6 7">
    <name type="scientific">Solemya pervernicosa gill symbiont</name>
    <dbReference type="NCBI Taxonomy" id="642797"/>
    <lineage>
        <taxon>Bacteria</taxon>
        <taxon>Pseudomonadati</taxon>
        <taxon>Pseudomonadota</taxon>
        <taxon>Gammaproteobacteria</taxon>
        <taxon>sulfur-oxidizing symbionts</taxon>
    </lineage>
</organism>
<dbReference type="SUPFAM" id="SSF46689">
    <property type="entry name" value="Homeodomain-like"/>
    <property type="match status" value="1"/>
</dbReference>
<gene>
    <name evidence="6" type="ORF">BOW53_05615</name>
</gene>
<evidence type="ECO:0000256" key="4">
    <source>
        <dbReference type="PROSITE-ProRule" id="PRU00335"/>
    </source>
</evidence>